<evidence type="ECO:0000256" key="2">
    <source>
        <dbReference type="SAM" id="Phobius"/>
    </source>
</evidence>
<evidence type="ECO:0000313" key="4">
    <source>
        <dbReference type="Proteomes" id="UP000800041"/>
    </source>
</evidence>
<feature type="region of interest" description="Disordered" evidence="1">
    <location>
        <begin position="1"/>
        <end position="48"/>
    </location>
</feature>
<gene>
    <name evidence="3" type="ORF">K402DRAFT_453869</name>
</gene>
<keyword evidence="2" id="KW-1133">Transmembrane helix</keyword>
<name>A0A6G1H1Q8_9PEZI</name>
<sequence length="334" mass="37510">MESCRYEECPHEEESIESPVNSFTPTSLPPESSLPPPSATEAPCSSPNPFKRFPRVCPSIAHSEYSYKPPFKYFPDVAPSVTYSEPTSANPFKRFPNLAPSVTDLDHSSTNPFKRFPDPDYGNLDPTPAHLCSRWSATTLSTHASTITPSTCAPIDVPAPFVDHPPTHGREFGLGTHPSELTNVRVPKPSRYVATRHTCHYRHLPFDHDPDLDAGAGALGHVQYAGFHFEDPDAISVRRPASRGPSLVSVEDPVTVERERWWRGRKKGGERRKLRRRWRHRDATKKTREVWERYRRDRNQCVLASVAAVAILGSLIFGMAYLGTKDWNKNGGGW</sequence>
<evidence type="ECO:0000256" key="1">
    <source>
        <dbReference type="SAM" id="MobiDB-lite"/>
    </source>
</evidence>
<protein>
    <submittedName>
        <fullName evidence="3">Uncharacterized protein</fullName>
    </submittedName>
</protein>
<dbReference type="AlphaFoldDB" id="A0A6G1H1Q8"/>
<feature type="compositionally biased region" description="Basic and acidic residues" evidence="1">
    <location>
        <begin position="1"/>
        <end position="13"/>
    </location>
</feature>
<reference evidence="3" key="1">
    <citation type="journal article" date="2020" name="Stud. Mycol.">
        <title>101 Dothideomycetes genomes: a test case for predicting lifestyles and emergence of pathogens.</title>
        <authorList>
            <person name="Haridas S."/>
            <person name="Albert R."/>
            <person name="Binder M."/>
            <person name="Bloem J."/>
            <person name="Labutti K."/>
            <person name="Salamov A."/>
            <person name="Andreopoulos B."/>
            <person name="Baker S."/>
            <person name="Barry K."/>
            <person name="Bills G."/>
            <person name="Bluhm B."/>
            <person name="Cannon C."/>
            <person name="Castanera R."/>
            <person name="Culley D."/>
            <person name="Daum C."/>
            <person name="Ezra D."/>
            <person name="Gonzalez J."/>
            <person name="Henrissat B."/>
            <person name="Kuo A."/>
            <person name="Liang C."/>
            <person name="Lipzen A."/>
            <person name="Lutzoni F."/>
            <person name="Magnuson J."/>
            <person name="Mondo S."/>
            <person name="Nolan M."/>
            <person name="Ohm R."/>
            <person name="Pangilinan J."/>
            <person name="Park H.-J."/>
            <person name="Ramirez L."/>
            <person name="Alfaro M."/>
            <person name="Sun H."/>
            <person name="Tritt A."/>
            <person name="Yoshinaga Y."/>
            <person name="Zwiers L.-H."/>
            <person name="Turgeon B."/>
            <person name="Goodwin S."/>
            <person name="Spatafora J."/>
            <person name="Crous P."/>
            <person name="Grigoriev I."/>
        </authorList>
    </citation>
    <scope>NUCLEOTIDE SEQUENCE</scope>
    <source>
        <strain evidence="3">CBS 113979</strain>
    </source>
</reference>
<organism evidence="3 4">
    <name type="scientific">Aulographum hederae CBS 113979</name>
    <dbReference type="NCBI Taxonomy" id="1176131"/>
    <lineage>
        <taxon>Eukaryota</taxon>
        <taxon>Fungi</taxon>
        <taxon>Dikarya</taxon>
        <taxon>Ascomycota</taxon>
        <taxon>Pezizomycotina</taxon>
        <taxon>Dothideomycetes</taxon>
        <taxon>Pleosporomycetidae</taxon>
        <taxon>Aulographales</taxon>
        <taxon>Aulographaceae</taxon>
    </lineage>
</organism>
<keyword evidence="2" id="KW-0472">Membrane</keyword>
<accession>A0A6G1H1Q8</accession>
<dbReference type="EMBL" id="ML977154">
    <property type="protein sequence ID" value="KAF1986987.1"/>
    <property type="molecule type" value="Genomic_DNA"/>
</dbReference>
<dbReference type="Proteomes" id="UP000800041">
    <property type="component" value="Unassembled WGS sequence"/>
</dbReference>
<feature type="transmembrane region" description="Helical" evidence="2">
    <location>
        <begin position="301"/>
        <end position="322"/>
    </location>
</feature>
<keyword evidence="4" id="KW-1185">Reference proteome</keyword>
<proteinExistence type="predicted"/>
<keyword evidence="2" id="KW-0812">Transmembrane</keyword>
<evidence type="ECO:0000313" key="3">
    <source>
        <dbReference type="EMBL" id="KAF1986987.1"/>
    </source>
</evidence>